<dbReference type="RefSeq" id="WP_110169376.1">
    <property type="nucleotide sequence ID" value="NZ_CP015136.1"/>
</dbReference>
<dbReference type="EMBL" id="CP015136">
    <property type="protein sequence ID" value="AMY07424.1"/>
    <property type="molecule type" value="Genomic_DNA"/>
</dbReference>
<keyword evidence="2" id="KW-1185">Reference proteome</keyword>
<organism evidence="1 2">
    <name type="scientific">Luteitalea pratensis</name>
    <dbReference type="NCBI Taxonomy" id="1855912"/>
    <lineage>
        <taxon>Bacteria</taxon>
        <taxon>Pseudomonadati</taxon>
        <taxon>Acidobacteriota</taxon>
        <taxon>Vicinamibacteria</taxon>
        <taxon>Vicinamibacterales</taxon>
        <taxon>Vicinamibacteraceae</taxon>
        <taxon>Luteitalea</taxon>
    </lineage>
</organism>
<protein>
    <submittedName>
        <fullName evidence="1">Uncharacterized protein</fullName>
    </submittedName>
</protein>
<proteinExistence type="predicted"/>
<reference evidence="1 2" key="1">
    <citation type="journal article" date="2016" name="Genome Announc.">
        <title>First Complete Genome Sequence of a Subdivision 6 Acidobacterium Strain.</title>
        <authorList>
            <person name="Huang S."/>
            <person name="Vieira S."/>
            <person name="Bunk B."/>
            <person name="Riedel T."/>
            <person name="Sproer C."/>
            <person name="Overmann J."/>
        </authorList>
    </citation>
    <scope>NUCLEOTIDE SEQUENCE [LARGE SCALE GENOMIC DNA]</scope>
    <source>
        <strain evidence="2">DSM 100886 HEG_-6_39</strain>
    </source>
</reference>
<evidence type="ECO:0000313" key="1">
    <source>
        <dbReference type="EMBL" id="AMY07424.1"/>
    </source>
</evidence>
<gene>
    <name evidence="1" type="ORF">LuPra_00597</name>
</gene>
<sequence>MTSAGPADRRKRIPRLIVLDTRREGIRGYFKADRDRQSFPPAARLIDKTAGVVRAAEAFRHSFKGRMRARLQVGRTPRPACGE</sequence>
<dbReference type="Proteomes" id="UP000076079">
    <property type="component" value="Chromosome"/>
</dbReference>
<reference evidence="2" key="2">
    <citation type="submission" date="2016-04" db="EMBL/GenBank/DDBJ databases">
        <title>First Complete Genome Sequence of a Subdivision 6 Acidobacterium.</title>
        <authorList>
            <person name="Huang S."/>
            <person name="Vieira S."/>
            <person name="Bunk B."/>
            <person name="Riedel T."/>
            <person name="Sproeer C."/>
            <person name="Overmann J."/>
        </authorList>
    </citation>
    <scope>NUCLEOTIDE SEQUENCE [LARGE SCALE GENOMIC DNA]</scope>
    <source>
        <strain evidence="2">DSM 100886 HEG_-6_39</strain>
    </source>
</reference>
<evidence type="ECO:0000313" key="2">
    <source>
        <dbReference type="Proteomes" id="UP000076079"/>
    </source>
</evidence>
<dbReference type="AlphaFoldDB" id="A0A143PI33"/>
<name>A0A143PI33_LUTPR</name>
<dbReference type="KEGG" id="abac:LuPra_00597"/>
<accession>A0A143PI33</accession>